<evidence type="ECO:0000313" key="3">
    <source>
        <dbReference type="EMBL" id="MEU5706794.1"/>
    </source>
</evidence>
<evidence type="ECO:0008006" key="5">
    <source>
        <dbReference type="Google" id="ProtNLM"/>
    </source>
</evidence>
<sequence length="394" mass="37832">MADEQYKWLNRETAERLLRGEPLEAVDPSARDQAERLSRALGALSEQAAPAPGELPGEQAALAAFRKVREAAEAERTAAAHAPAAPRTPARGTDAGLVRIGAPARTGIRTRRSRRGRPVRLALAAAVAAGTLGGVAVAAGSGVLPTPFDDEHPRPATSVSPDTTTGQPLASPSAPGDGTGTGAPDGGTRGRSGGTDDEAAGTDDGAGRNAVPGSGAPSATSGTGWLGAPAACRALRDGKDLDAGRKRALERLAGGPGRVTTYCKVLLGAGDSASGGTGGANSGGSGGNTTGQGSDNGKGEGKDGGKDGGKGKGDDGPAGPGGGKGNGEDAGKGGGKGGSGKDGGKDSGKGGGGKGGGLHRDGAAPAPSAYAPAHPGASGNGSTTASPTPTYTAL</sequence>
<name>A0ABV3A4E9_9ACTN</name>
<feature type="transmembrane region" description="Helical" evidence="2">
    <location>
        <begin position="121"/>
        <end position="144"/>
    </location>
</feature>
<protein>
    <recommendedName>
        <fullName evidence="5">Extensin</fullName>
    </recommendedName>
</protein>
<keyword evidence="2" id="KW-0812">Transmembrane</keyword>
<evidence type="ECO:0000256" key="1">
    <source>
        <dbReference type="SAM" id="MobiDB-lite"/>
    </source>
</evidence>
<dbReference type="RefSeq" id="WP_031024540.1">
    <property type="nucleotide sequence ID" value="NZ_JBFAEG010000005.1"/>
</dbReference>
<feature type="compositionally biased region" description="Basic residues" evidence="1">
    <location>
        <begin position="108"/>
        <end position="118"/>
    </location>
</feature>
<reference evidence="3 4" key="1">
    <citation type="submission" date="2024-06" db="EMBL/GenBank/DDBJ databases">
        <title>The Natural Products Discovery Center: Release of the First 8490 Sequenced Strains for Exploring Actinobacteria Biosynthetic Diversity.</title>
        <authorList>
            <person name="Kalkreuter E."/>
            <person name="Kautsar S.A."/>
            <person name="Yang D."/>
            <person name="Bader C.D."/>
            <person name="Teijaro C.N."/>
            <person name="Fluegel L."/>
            <person name="Davis C.M."/>
            <person name="Simpson J.R."/>
            <person name="Lauterbach L."/>
            <person name="Steele A.D."/>
            <person name="Gui C."/>
            <person name="Meng S."/>
            <person name="Li G."/>
            <person name="Viehrig K."/>
            <person name="Ye F."/>
            <person name="Su P."/>
            <person name="Kiefer A.F."/>
            <person name="Nichols A."/>
            <person name="Cepeda A.J."/>
            <person name="Yan W."/>
            <person name="Fan B."/>
            <person name="Jiang Y."/>
            <person name="Adhikari A."/>
            <person name="Zheng C.-J."/>
            <person name="Schuster L."/>
            <person name="Cowan T.M."/>
            <person name="Smanski M.J."/>
            <person name="Chevrette M.G."/>
            <person name="De Carvalho L.P.S."/>
            <person name="Shen B."/>
        </authorList>
    </citation>
    <scope>NUCLEOTIDE SEQUENCE [LARGE SCALE GENOMIC DNA]</scope>
    <source>
        <strain evidence="3 4">NPDC020594</strain>
    </source>
</reference>
<keyword evidence="2" id="KW-0472">Membrane</keyword>
<feature type="compositionally biased region" description="Gly residues" evidence="1">
    <location>
        <begin position="177"/>
        <end position="193"/>
    </location>
</feature>
<proteinExistence type="predicted"/>
<feature type="compositionally biased region" description="Gly residues" evidence="1">
    <location>
        <begin position="316"/>
        <end position="325"/>
    </location>
</feature>
<feature type="region of interest" description="Disordered" evidence="1">
    <location>
        <begin position="139"/>
        <end position="226"/>
    </location>
</feature>
<organism evidence="3 4">
    <name type="scientific">Streptomyces flaveolus</name>
    <dbReference type="NCBI Taxonomy" id="67297"/>
    <lineage>
        <taxon>Bacteria</taxon>
        <taxon>Bacillati</taxon>
        <taxon>Actinomycetota</taxon>
        <taxon>Actinomycetes</taxon>
        <taxon>Kitasatosporales</taxon>
        <taxon>Streptomycetaceae</taxon>
        <taxon>Streptomyces</taxon>
    </lineage>
</organism>
<feature type="compositionally biased region" description="Gly residues" evidence="1">
    <location>
        <begin position="273"/>
        <end position="296"/>
    </location>
</feature>
<dbReference type="Proteomes" id="UP001551011">
    <property type="component" value="Unassembled WGS sequence"/>
</dbReference>
<feature type="compositionally biased region" description="Low complexity" evidence="1">
    <location>
        <begin position="79"/>
        <end position="95"/>
    </location>
</feature>
<evidence type="ECO:0000256" key="2">
    <source>
        <dbReference type="SAM" id="Phobius"/>
    </source>
</evidence>
<keyword evidence="4" id="KW-1185">Reference proteome</keyword>
<keyword evidence="2" id="KW-1133">Transmembrane helix</keyword>
<comment type="caution">
    <text evidence="3">The sequence shown here is derived from an EMBL/GenBank/DDBJ whole genome shotgun (WGS) entry which is preliminary data.</text>
</comment>
<feature type="compositionally biased region" description="Low complexity" evidence="1">
    <location>
        <begin position="363"/>
        <end position="394"/>
    </location>
</feature>
<feature type="compositionally biased region" description="Polar residues" evidence="1">
    <location>
        <begin position="157"/>
        <end position="170"/>
    </location>
</feature>
<gene>
    <name evidence="3" type="ORF">AB0H04_07865</name>
</gene>
<feature type="compositionally biased region" description="Basic and acidic residues" evidence="1">
    <location>
        <begin position="297"/>
        <end position="315"/>
    </location>
</feature>
<accession>A0ABV3A4E9</accession>
<feature type="region of interest" description="Disordered" evidence="1">
    <location>
        <begin position="71"/>
        <end position="119"/>
    </location>
</feature>
<feature type="compositionally biased region" description="Low complexity" evidence="1">
    <location>
        <begin position="212"/>
        <end position="223"/>
    </location>
</feature>
<dbReference type="EMBL" id="JBFAEG010000005">
    <property type="protein sequence ID" value="MEU5706794.1"/>
    <property type="molecule type" value="Genomic_DNA"/>
</dbReference>
<feature type="compositionally biased region" description="Gly residues" evidence="1">
    <location>
        <begin position="332"/>
        <end position="341"/>
    </location>
</feature>
<feature type="region of interest" description="Disordered" evidence="1">
    <location>
        <begin position="268"/>
        <end position="394"/>
    </location>
</feature>
<evidence type="ECO:0000313" key="4">
    <source>
        <dbReference type="Proteomes" id="UP001551011"/>
    </source>
</evidence>